<dbReference type="EC" id="3.4.-.-" evidence="3"/>
<protein>
    <submittedName>
        <fullName evidence="3">CPBP family glutamic-type intramembrane protease</fullName>
        <ecNumber evidence="3">3.4.-.-</ecNumber>
    </submittedName>
</protein>
<feature type="transmembrane region" description="Helical" evidence="1">
    <location>
        <begin position="84"/>
        <end position="103"/>
    </location>
</feature>
<feature type="transmembrane region" description="Helical" evidence="1">
    <location>
        <begin position="203"/>
        <end position="222"/>
    </location>
</feature>
<dbReference type="RefSeq" id="WP_305933552.1">
    <property type="nucleotide sequence ID" value="NZ_JAVAIM010000002.1"/>
</dbReference>
<feature type="domain" description="CAAX prenyl protease 2/Lysostaphin resistance protein A-like" evidence="2">
    <location>
        <begin position="88"/>
        <end position="241"/>
    </location>
</feature>
<evidence type="ECO:0000259" key="2">
    <source>
        <dbReference type="Pfam" id="PF02517"/>
    </source>
</evidence>
<evidence type="ECO:0000256" key="1">
    <source>
        <dbReference type="SAM" id="Phobius"/>
    </source>
</evidence>
<keyword evidence="4" id="KW-1185">Reference proteome</keyword>
<gene>
    <name evidence="3" type="ORF">Q9K02_14275</name>
</gene>
<keyword evidence="3" id="KW-0378">Hydrolase</keyword>
<reference evidence="3 4" key="1">
    <citation type="submission" date="2023-08" db="EMBL/GenBank/DDBJ databases">
        <title>genomic of G39.</title>
        <authorList>
            <person name="Wang Y."/>
        </authorList>
    </citation>
    <scope>NUCLEOTIDE SEQUENCE [LARGE SCALE GENOMIC DNA]</scope>
    <source>
        <strain evidence="3 4">G39</strain>
    </source>
</reference>
<dbReference type="GO" id="GO:0006508">
    <property type="term" value="P:proteolysis"/>
    <property type="evidence" value="ECO:0007669"/>
    <property type="project" value="UniProtKB-KW"/>
</dbReference>
<dbReference type="EMBL" id="JAVAIM010000002">
    <property type="protein sequence ID" value="MDP4576304.1"/>
    <property type="molecule type" value="Genomic_DNA"/>
</dbReference>
<dbReference type="Proteomes" id="UP001240639">
    <property type="component" value="Unassembled WGS sequence"/>
</dbReference>
<keyword evidence="1" id="KW-0472">Membrane</keyword>
<dbReference type="GO" id="GO:0008233">
    <property type="term" value="F:peptidase activity"/>
    <property type="evidence" value="ECO:0007669"/>
    <property type="project" value="UniProtKB-KW"/>
</dbReference>
<accession>A0ABT9HT36</accession>
<evidence type="ECO:0000313" key="4">
    <source>
        <dbReference type="Proteomes" id="UP001240639"/>
    </source>
</evidence>
<feature type="transmembrane region" description="Helical" evidence="1">
    <location>
        <begin position="144"/>
        <end position="166"/>
    </location>
</feature>
<feature type="transmembrane region" description="Helical" evidence="1">
    <location>
        <begin position="178"/>
        <end position="197"/>
    </location>
</feature>
<sequence>MTTSASGAIAPAGSIMGEWRQFGRFLKRPTLPPRAPMPRMASLLATLRLLLLDFAIMLALLAIAGIVMAAGTELPETAIAGMEMTGGLVFAAVVVAPLTEEIAFRGWLSGRPGHVLAIVLAIPAALVAVTVTSAFAGGGGLGEIWLGALIGVSVAVVVALITIYALRKRDAMGWFQRLFPLFFWLSTLAFSLIHIFNFPADQMVMALPLVLPQFATGAILGYIRVNYGLWASILLHTLHNGTFIGLVLLAGQAAG</sequence>
<dbReference type="Pfam" id="PF02517">
    <property type="entry name" value="Rce1-like"/>
    <property type="match status" value="1"/>
</dbReference>
<feature type="transmembrane region" description="Helical" evidence="1">
    <location>
        <begin position="229"/>
        <end position="250"/>
    </location>
</feature>
<keyword evidence="1" id="KW-1133">Transmembrane helix</keyword>
<comment type="caution">
    <text evidence="3">The sequence shown here is derived from an EMBL/GenBank/DDBJ whole genome shotgun (WGS) entry which is preliminary data.</text>
</comment>
<feature type="transmembrane region" description="Helical" evidence="1">
    <location>
        <begin position="49"/>
        <end position="72"/>
    </location>
</feature>
<evidence type="ECO:0000313" key="3">
    <source>
        <dbReference type="EMBL" id="MDP4576304.1"/>
    </source>
</evidence>
<feature type="transmembrane region" description="Helical" evidence="1">
    <location>
        <begin position="115"/>
        <end position="138"/>
    </location>
</feature>
<keyword evidence="3" id="KW-0645">Protease</keyword>
<proteinExistence type="predicted"/>
<organism evidence="3 4">
    <name type="scientific">Qipengyuania profundimaris</name>
    <dbReference type="NCBI Taxonomy" id="3067652"/>
    <lineage>
        <taxon>Bacteria</taxon>
        <taxon>Pseudomonadati</taxon>
        <taxon>Pseudomonadota</taxon>
        <taxon>Alphaproteobacteria</taxon>
        <taxon>Sphingomonadales</taxon>
        <taxon>Erythrobacteraceae</taxon>
        <taxon>Qipengyuania</taxon>
    </lineage>
</organism>
<dbReference type="InterPro" id="IPR003675">
    <property type="entry name" value="Rce1/LyrA-like_dom"/>
</dbReference>
<name>A0ABT9HT36_9SPHN</name>
<keyword evidence="1" id="KW-0812">Transmembrane</keyword>